<gene>
    <name evidence="5" type="ORF">CHILSU_LOCUS10355</name>
</gene>
<keyword evidence="3" id="KW-1133">Transmembrane helix</keyword>
<name>A0ABN8L854_CHISP</name>
<feature type="transmembrane region" description="Helical" evidence="3">
    <location>
        <begin position="69"/>
        <end position="90"/>
    </location>
</feature>
<keyword evidence="3" id="KW-0812">Transmembrane</keyword>
<dbReference type="InterPro" id="IPR001565">
    <property type="entry name" value="Synaptotagmin"/>
</dbReference>
<dbReference type="Pfam" id="PF00168">
    <property type="entry name" value="C2"/>
    <property type="match status" value="2"/>
</dbReference>
<reference evidence="5" key="1">
    <citation type="submission" date="2021-12" db="EMBL/GenBank/DDBJ databases">
        <authorList>
            <person name="King R."/>
        </authorList>
    </citation>
    <scope>NUCLEOTIDE SEQUENCE</scope>
</reference>
<dbReference type="EMBL" id="OU963900">
    <property type="protein sequence ID" value="CAH2991247.1"/>
    <property type="molecule type" value="Genomic_DNA"/>
</dbReference>
<evidence type="ECO:0000259" key="4">
    <source>
        <dbReference type="PROSITE" id="PS50004"/>
    </source>
</evidence>
<evidence type="ECO:0000256" key="2">
    <source>
        <dbReference type="SAM" id="MobiDB-lite"/>
    </source>
</evidence>
<dbReference type="PANTHER" id="PTHR10024:SF227">
    <property type="entry name" value="SYNAPTOTAGMIN 1"/>
    <property type="match status" value="1"/>
</dbReference>
<keyword evidence="3" id="KW-0472">Membrane</keyword>
<dbReference type="InterPro" id="IPR000008">
    <property type="entry name" value="C2_dom"/>
</dbReference>
<dbReference type="PRINTS" id="PR00360">
    <property type="entry name" value="C2DOMAIN"/>
</dbReference>
<feature type="domain" description="C2" evidence="4">
    <location>
        <begin position="150"/>
        <end position="270"/>
    </location>
</feature>
<feature type="region of interest" description="Disordered" evidence="2">
    <location>
        <begin position="127"/>
        <end position="148"/>
    </location>
</feature>
<dbReference type="PANTHER" id="PTHR10024">
    <property type="entry name" value="SYNAPTOTAGMIN"/>
    <property type="match status" value="1"/>
</dbReference>
<accession>A0ABN8L854</accession>
<dbReference type="CDD" id="cd08385">
    <property type="entry name" value="C2A_Synaptotagmin-1-5-6-9-10"/>
    <property type="match status" value="1"/>
</dbReference>
<evidence type="ECO:0000313" key="6">
    <source>
        <dbReference type="Proteomes" id="UP001153292"/>
    </source>
</evidence>
<dbReference type="SMART" id="SM00239">
    <property type="entry name" value="C2"/>
    <property type="match status" value="2"/>
</dbReference>
<evidence type="ECO:0000256" key="1">
    <source>
        <dbReference type="ARBA" id="ARBA00022737"/>
    </source>
</evidence>
<keyword evidence="6" id="KW-1185">Reference proteome</keyword>
<evidence type="ECO:0000313" key="5">
    <source>
        <dbReference type="EMBL" id="CAH2991247.1"/>
    </source>
</evidence>
<evidence type="ECO:0000256" key="3">
    <source>
        <dbReference type="SAM" id="Phobius"/>
    </source>
</evidence>
<organism evidence="5 6">
    <name type="scientific">Chilo suppressalis</name>
    <name type="common">Asiatic rice borer moth</name>
    <dbReference type="NCBI Taxonomy" id="168631"/>
    <lineage>
        <taxon>Eukaryota</taxon>
        <taxon>Metazoa</taxon>
        <taxon>Ecdysozoa</taxon>
        <taxon>Arthropoda</taxon>
        <taxon>Hexapoda</taxon>
        <taxon>Insecta</taxon>
        <taxon>Pterygota</taxon>
        <taxon>Neoptera</taxon>
        <taxon>Endopterygota</taxon>
        <taxon>Lepidoptera</taxon>
        <taxon>Glossata</taxon>
        <taxon>Ditrysia</taxon>
        <taxon>Pyraloidea</taxon>
        <taxon>Crambidae</taxon>
        <taxon>Crambinae</taxon>
        <taxon>Chilo</taxon>
    </lineage>
</organism>
<feature type="region of interest" description="Disordered" evidence="2">
    <location>
        <begin position="22"/>
        <end position="49"/>
    </location>
</feature>
<dbReference type="SUPFAM" id="SSF49562">
    <property type="entry name" value="C2 domain (Calcium/lipid-binding domain, CaLB)"/>
    <property type="match status" value="2"/>
</dbReference>
<dbReference type="PRINTS" id="PR00399">
    <property type="entry name" value="SYNAPTOTAGMN"/>
</dbReference>
<dbReference type="Gene3D" id="2.60.40.150">
    <property type="entry name" value="C2 domain"/>
    <property type="match status" value="2"/>
</dbReference>
<protein>
    <recommendedName>
        <fullName evidence="4">C2 domain-containing protein</fullName>
    </recommendedName>
</protein>
<dbReference type="Proteomes" id="UP001153292">
    <property type="component" value="Chromosome 7"/>
</dbReference>
<proteinExistence type="predicted"/>
<keyword evidence="1" id="KW-0677">Repeat</keyword>
<feature type="domain" description="C2" evidence="4">
    <location>
        <begin position="281"/>
        <end position="411"/>
    </location>
</feature>
<dbReference type="InterPro" id="IPR035892">
    <property type="entry name" value="C2_domain_sf"/>
</dbReference>
<dbReference type="PROSITE" id="PS50004">
    <property type="entry name" value="C2"/>
    <property type="match status" value="2"/>
</dbReference>
<sequence>MSPLLGALLRWRREVVEESSLEAATVSTESSRESESASNAYVSTTPAPTTESLGEVTADLARKMNMETWQLVAILIGVAAVVLGICFCCIRRCFRKRRSKDGKKGMKGVDLKSVQLLGSAYKEKVQPDMEELTENAEEPDDGDSKKEEQKLGKLQYKLEYDFNSNSLSVTVIQAEDLPALDMGGTSDPYVKVYLLPDKKKKFETKVHRKTLSPVFNETFVFKNVPYADAMNKTLVFAIFDFDRFSKHDQIGEVKVPLCQVDLAQTIEEWRELQSVEGEGGQLGDICFSLRYVPTAGKLTVVILEAKNLKKMDVGGLSDPYVKIALMQNGKRLKKKKTSIKKCTLNPYYNESFTFEVPFEQIQVRAEIAKFDIVAYRQDVSNENTKNSPIGIVLRPPPMGALLSVDNIGCVIAISIFTLHTHITLCREQPRSYTLLR</sequence>
<feature type="compositionally biased region" description="Acidic residues" evidence="2">
    <location>
        <begin position="128"/>
        <end position="141"/>
    </location>
</feature>